<proteinExistence type="predicted"/>
<dbReference type="EMBL" id="CATNWA010014461">
    <property type="protein sequence ID" value="CAI9572057.1"/>
    <property type="molecule type" value="Genomic_DNA"/>
</dbReference>
<comment type="caution">
    <text evidence="1">The sequence shown here is derived from an EMBL/GenBank/DDBJ whole genome shotgun (WGS) entry which is preliminary data.</text>
</comment>
<protein>
    <submittedName>
        <fullName evidence="1">Uncharacterized protein</fullName>
    </submittedName>
</protein>
<accession>A0ABN9DLK2</accession>
<evidence type="ECO:0000313" key="1">
    <source>
        <dbReference type="EMBL" id="CAI9572057.1"/>
    </source>
</evidence>
<dbReference type="Proteomes" id="UP001162483">
    <property type="component" value="Unassembled WGS sequence"/>
</dbReference>
<evidence type="ECO:0000313" key="2">
    <source>
        <dbReference type="Proteomes" id="UP001162483"/>
    </source>
</evidence>
<name>A0ABN9DLK2_9NEOB</name>
<reference evidence="1" key="1">
    <citation type="submission" date="2023-05" db="EMBL/GenBank/DDBJ databases">
        <authorList>
            <person name="Stuckert A."/>
        </authorList>
    </citation>
    <scope>NUCLEOTIDE SEQUENCE</scope>
</reference>
<sequence>MTAMQTNLMQCAKYGLSTDRLTPHPFNLCSNAGSTHTCISQRQPLDMTLSTCTQLLWLTMVRPVLSGPCPVKPLYGLGHH</sequence>
<keyword evidence="2" id="KW-1185">Reference proteome</keyword>
<feature type="non-terminal residue" evidence="1">
    <location>
        <position position="80"/>
    </location>
</feature>
<organism evidence="1 2">
    <name type="scientific">Staurois parvus</name>
    <dbReference type="NCBI Taxonomy" id="386267"/>
    <lineage>
        <taxon>Eukaryota</taxon>
        <taxon>Metazoa</taxon>
        <taxon>Chordata</taxon>
        <taxon>Craniata</taxon>
        <taxon>Vertebrata</taxon>
        <taxon>Euteleostomi</taxon>
        <taxon>Amphibia</taxon>
        <taxon>Batrachia</taxon>
        <taxon>Anura</taxon>
        <taxon>Neobatrachia</taxon>
        <taxon>Ranoidea</taxon>
        <taxon>Ranidae</taxon>
        <taxon>Staurois</taxon>
    </lineage>
</organism>
<gene>
    <name evidence="1" type="ORF">SPARVUS_LOCUS7376100</name>
</gene>